<name>A0A7J7E115_TRIWF</name>
<dbReference type="Pfam" id="PF00646">
    <property type="entry name" value="F-box"/>
    <property type="match status" value="1"/>
</dbReference>
<dbReference type="InParanoid" id="A0A7J7E115"/>
<keyword evidence="3" id="KW-1185">Reference proteome</keyword>
<dbReference type="AlphaFoldDB" id="A0A7J7E115"/>
<dbReference type="SUPFAM" id="SSF81383">
    <property type="entry name" value="F-box domain"/>
    <property type="match status" value="1"/>
</dbReference>
<protein>
    <submittedName>
        <fullName evidence="2">F-box and associated interaction domains-containing protein putative isoform 1</fullName>
    </submittedName>
</protein>
<dbReference type="PANTHER" id="PTHR31672">
    <property type="entry name" value="BNACNNG10540D PROTEIN"/>
    <property type="match status" value="1"/>
</dbReference>
<dbReference type="InterPro" id="IPR011043">
    <property type="entry name" value="Gal_Oxase/kelch_b-propeller"/>
</dbReference>
<proteinExistence type="predicted"/>
<dbReference type="SUPFAM" id="SSF50965">
    <property type="entry name" value="Galactose oxidase, central domain"/>
    <property type="match status" value="1"/>
</dbReference>
<gene>
    <name evidence="2" type="ORF">HS088_TW01G00137</name>
</gene>
<dbReference type="CDD" id="cd22157">
    <property type="entry name" value="F-box_AtFBW1-like"/>
    <property type="match status" value="1"/>
</dbReference>
<feature type="domain" description="F-box" evidence="1">
    <location>
        <begin position="8"/>
        <end position="48"/>
    </location>
</feature>
<dbReference type="PANTHER" id="PTHR31672:SF10">
    <property type="entry name" value="F-BOX DOMAIN-CONTAINING PROTEIN"/>
    <property type="match status" value="1"/>
</dbReference>
<dbReference type="InterPro" id="IPR050796">
    <property type="entry name" value="SCF_F-box_component"/>
</dbReference>
<dbReference type="Proteomes" id="UP000593562">
    <property type="component" value="Unassembled WGS sequence"/>
</dbReference>
<sequence length="379" mass="42820">MACLSIFFPEDLVIDIVAGLPVKSLKRFRCVSRPWCNLIGNPNFVSKHHRKQIILDEGIGTVFVTYNDEVNNYEATITTLKLDCGNTIPLSETIPMPTLHGSNDGCCKCFAVCGPINGILCVYERWPKCEDIILWNPATKEMKTLPLTNLKPVSTFLDSYGDIGFGFDHRTKDYKVLRFASYPSASIDQVELFSLESDSWRVIPIVDVFPRFGAYHIYNTYKDGVSYWLGAGVSYRDPVSDPQCILSFDMANEVFEKLPLPSNLEMSGFSVLDFMNENLSLVLCPDEDMEKCFDIWVMTQHGVKESWVKQVSIGPLSGVERPIAFWKNGGLFLANDEGQLVLYDGPTKQLRNLPLLGYYCLLQVIKYEESLVPINGRRV</sequence>
<evidence type="ECO:0000313" key="2">
    <source>
        <dbReference type="EMBL" id="KAF5752229.1"/>
    </source>
</evidence>
<dbReference type="Pfam" id="PF07734">
    <property type="entry name" value="FBA_1"/>
    <property type="match status" value="1"/>
</dbReference>
<dbReference type="InterPro" id="IPR036047">
    <property type="entry name" value="F-box-like_dom_sf"/>
</dbReference>
<dbReference type="InterPro" id="IPR006527">
    <property type="entry name" value="F-box-assoc_dom_typ1"/>
</dbReference>
<dbReference type="SMART" id="SM00256">
    <property type="entry name" value="FBOX"/>
    <property type="match status" value="1"/>
</dbReference>
<dbReference type="FunCoup" id="A0A7J7E115">
    <property type="interactions" value="63"/>
</dbReference>
<dbReference type="NCBIfam" id="TIGR01640">
    <property type="entry name" value="F_box_assoc_1"/>
    <property type="match status" value="1"/>
</dbReference>
<comment type="caution">
    <text evidence="2">The sequence shown here is derived from an EMBL/GenBank/DDBJ whole genome shotgun (WGS) entry which is preliminary data.</text>
</comment>
<organism evidence="2 3">
    <name type="scientific">Tripterygium wilfordii</name>
    <name type="common">Thunder God vine</name>
    <dbReference type="NCBI Taxonomy" id="458696"/>
    <lineage>
        <taxon>Eukaryota</taxon>
        <taxon>Viridiplantae</taxon>
        <taxon>Streptophyta</taxon>
        <taxon>Embryophyta</taxon>
        <taxon>Tracheophyta</taxon>
        <taxon>Spermatophyta</taxon>
        <taxon>Magnoliopsida</taxon>
        <taxon>eudicotyledons</taxon>
        <taxon>Gunneridae</taxon>
        <taxon>Pentapetalae</taxon>
        <taxon>rosids</taxon>
        <taxon>fabids</taxon>
        <taxon>Celastrales</taxon>
        <taxon>Celastraceae</taxon>
        <taxon>Tripterygium</taxon>
    </lineage>
</organism>
<reference evidence="2 3" key="1">
    <citation type="journal article" date="2020" name="Nat. Commun.">
        <title>Genome of Tripterygium wilfordii and identification of cytochrome P450 involved in triptolide biosynthesis.</title>
        <authorList>
            <person name="Tu L."/>
            <person name="Su P."/>
            <person name="Zhang Z."/>
            <person name="Gao L."/>
            <person name="Wang J."/>
            <person name="Hu T."/>
            <person name="Zhou J."/>
            <person name="Zhang Y."/>
            <person name="Zhao Y."/>
            <person name="Liu Y."/>
            <person name="Song Y."/>
            <person name="Tong Y."/>
            <person name="Lu Y."/>
            <person name="Yang J."/>
            <person name="Xu C."/>
            <person name="Jia M."/>
            <person name="Peters R.J."/>
            <person name="Huang L."/>
            <person name="Gao W."/>
        </authorList>
    </citation>
    <scope>NUCLEOTIDE SEQUENCE [LARGE SCALE GENOMIC DNA]</scope>
    <source>
        <strain evidence="3">cv. XIE 37</strain>
        <tissue evidence="2">Leaf</tissue>
    </source>
</reference>
<evidence type="ECO:0000313" key="3">
    <source>
        <dbReference type="Proteomes" id="UP000593562"/>
    </source>
</evidence>
<dbReference type="InterPro" id="IPR017451">
    <property type="entry name" value="F-box-assoc_interact_dom"/>
</dbReference>
<evidence type="ECO:0000259" key="1">
    <source>
        <dbReference type="SMART" id="SM00256"/>
    </source>
</evidence>
<dbReference type="InterPro" id="IPR001810">
    <property type="entry name" value="F-box_dom"/>
</dbReference>
<accession>A0A7J7E115</accession>
<dbReference type="EMBL" id="JAAARO010000001">
    <property type="protein sequence ID" value="KAF5752229.1"/>
    <property type="molecule type" value="Genomic_DNA"/>
</dbReference>